<evidence type="ECO:0000313" key="1">
    <source>
        <dbReference type="EMBL" id="TQE42813.1"/>
    </source>
</evidence>
<dbReference type="InterPro" id="IPR043132">
    <property type="entry name" value="BCAT-like_C"/>
</dbReference>
<evidence type="ECO:0008006" key="3">
    <source>
        <dbReference type="Google" id="ProtNLM"/>
    </source>
</evidence>
<accession>A0A540R4Z4</accession>
<dbReference type="GO" id="GO:0003824">
    <property type="term" value="F:catalytic activity"/>
    <property type="evidence" value="ECO:0007669"/>
    <property type="project" value="InterPro"/>
</dbReference>
<dbReference type="AlphaFoldDB" id="A0A540R4Z4"/>
<protein>
    <recommendedName>
        <fullName evidence="3">Aminotransferase</fullName>
    </recommendedName>
</protein>
<proteinExistence type="predicted"/>
<gene>
    <name evidence="1" type="ORF">EJK80_10500</name>
</gene>
<dbReference type="SUPFAM" id="SSF56752">
    <property type="entry name" value="D-aminoacid aminotransferase-like PLP-dependent enzymes"/>
    <property type="match status" value="1"/>
</dbReference>
<evidence type="ECO:0000313" key="2">
    <source>
        <dbReference type="Proteomes" id="UP000318080"/>
    </source>
</evidence>
<sequence length="209" mass="22415">MRVDSFLVRDGRAIRPDLHRARFGAGYPSLDAVPCTGEWFPRITDAGVDVRPAPPLRRTTTLWIPGSEDPRTAPRVKGPDLPMLGELRAQAREHGADDALLRANGHALEAANAALLVFDGRDWIQAPESQTLASTTVTAVVEAGLLPAPRRRAIPLAELKKSPALVASALHGLTPVVAWVHDGQTTPAPAVELDAAALNAALWQYAERL</sequence>
<name>A0A540R4Z4_9CORY</name>
<dbReference type="Pfam" id="PF01063">
    <property type="entry name" value="Aminotran_4"/>
    <property type="match status" value="1"/>
</dbReference>
<dbReference type="InterPro" id="IPR001544">
    <property type="entry name" value="Aminotrans_IV"/>
</dbReference>
<dbReference type="InterPro" id="IPR036038">
    <property type="entry name" value="Aminotransferase-like"/>
</dbReference>
<dbReference type="EMBL" id="VHIR01000017">
    <property type="protein sequence ID" value="TQE42813.1"/>
    <property type="molecule type" value="Genomic_DNA"/>
</dbReference>
<dbReference type="Proteomes" id="UP000318080">
    <property type="component" value="Unassembled WGS sequence"/>
</dbReference>
<keyword evidence="2" id="KW-1185">Reference proteome</keyword>
<organism evidence="1 2">
    <name type="scientific">Corynebacterium phoceense</name>
    <dbReference type="NCBI Taxonomy" id="1686286"/>
    <lineage>
        <taxon>Bacteria</taxon>
        <taxon>Bacillati</taxon>
        <taxon>Actinomycetota</taxon>
        <taxon>Actinomycetes</taxon>
        <taxon>Mycobacteriales</taxon>
        <taxon>Corynebacteriaceae</taxon>
        <taxon>Corynebacterium</taxon>
    </lineage>
</organism>
<dbReference type="GeneID" id="79852611"/>
<dbReference type="STRING" id="1686286.GCA_900092335_01379"/>
<comment type="caution">
    <text evidence="1">The sequence shown here is derived from an EMBL/GenBank/DDBJ whole genome shotgun (WGS) entry which is preliminary data.</text>
</comment>
<reference evidence="1 2" key="1">
    <citation type="submission" date="2019-06" db="EMBL/GenBank/DDBJ databases">
        <title>Draft genome of C. phoceense Strain 272.</title>
        <authorList>
            <person name="Pacheco L.G.C."/>
            <person name="Barberis C.M."/>
            <person name="Almuzara M.N."/>
            <person name="Traglia G.M."/>
            <person name="Santos C.S."/>
            <person name="Rocha D.J.P.G."/>
            <person name="Aguiar E.R.G.R."/>
            <person name="Vay C.A."/>
        </authorList>
    </citation>
    <scope>NUCLEOTIDE SEQUENCE [LARGE SCALE GENOMIC DNA]</scope>
    <source>
        <strain evidence="1 2">272</strain>
    </source>
</reference>
<dbReference type="RefSeq" id="WP_066491312.1">
    <property type="nucleotide sequence ID" value="NZ_JADPQA010000002.1"/>
</dbReference>
<dbReference type="Gene3D" id="3.20.10.10">
    <property type="entry name" value="D-amino Acid Aminotransferase, subunit A, domain 2"/>
    <property type="match status" value="1"/>
</dbReference>